<evidence type="ECO:0000313" key="8">
    <source>
        <dbReference type="EMBL" id="SSX19960.1"/>
    </source>
</evidence>
<reference evidence="8" key="1">
    <citation type="submission" date="2018-07" db="EMBL/GenBank/DDBJ databases">
        <authorList>
            <person name="Quirk P.G."/>
            <person name="Krulwich T.A."/>
        </authorList>
    </citation>
    <scope>NUCLEOTIDE SEQUENCE</scope>
</reference>
<proteinExistence type="inferred from homology"/>
<dbReference type="GO" id="GO:0052689">
    <property type="term" value="F:carboxylic ester hydrolase activity"/>
    <property type="evidence" value="ECO:0007669"/>
    <property type="project" value="UniProtKB-KW"/>
</dbReference>
<dbReference type="AlphaFoldDB" id="A0A336LPT8"/>
<keyword evidence="2" id="KW-0719">Serine esterase</keyword>
<dbReference type="EMBL" id="UFQT01000101">
    <property type="protein sequence ID" value="SSX19960.1"/>
    <property type="molecule type" value="Genomic_DNA"/>
</dbReference>
<evidence type="ECO:0000256" key="5">
    <source>
        <dbReference type="ARBA" id="ARBA00023180"/>
    </source>
</evidence>
<keyword evidence="3 6" id="KW-0378">Hydrolase</keyword>
<evidence type="ECO:0000256" key="3">
    <source>
        <dbReference type="ARBA" id="ARBA00022801"/>
    </source>
</evidence>
<dbReference type="InterPro" id="IPR019826">
    <property type="entry name" value="Carboxylesterase_B_AS"/>
</dbReference>
<sequence>MANVGLEILKPNIVRTIKIRLAIVTLNNSCTIEKNLLFETTNSPVVETNTGSVRGSVLESRLGKLFFAFRGIRYAKPPIGNLRFKAPENIEPWSEIFDATKDGPRCPQPTDANEASDVSEDCLRLNIYTSELPKTIRPIKKPVIFYIHPGGFYAVSGQSKNYAGPQNLMDRNIVLVTINYRLGVLGFLSTNSSDAPGNAGLKDQVMALKWIKSNIIKFGGDPRIITILGYSAGAFSTTLHLVSPMSRGLFHRAIIMSGSSILPKKTQSDQIELAKRQARVVNCPETPLNAMMACLQVVPAQLLGNSVSNMFDFINNPIWLWQPVVEPNFGQERFLTHEPVELFQAGKFMKIPIMSGITKDEFAGPALYILKNETLSQLMENEWEKLAPICFHYEQGTQNSKFISQALKEKYIGGSLKGLDSLKKLNELFSDSVIIFPVYRFIHLASKYTRVYNYKFVYKGRYSHLYYPNNSPYGVVHHDDLLYLFVAPKVAPMFTELDPENIMVERMTRIISNFALYGDPNNPLDPILKDIKWRQNNIKLKKTSYLEINVNMSMKENDFNIKN</sequence>
<dbReference type="Gene3D" id="3.40.50.1820">
    <property type="entry name" value="alpha/beta hydrolase"/>
    <property type="match status" value="1"/>
</dbReference>
<dbReference type="InterPro" id="IPR029058">
    <property type="entry name" value="AB_hydrolase_fold"/>
</dbReference>
<feature type="domain" description="Carboxylesterase type B" evidence="7">
    <location>
        <begin position="43"/>
        <end position="557"/>
    </location>
</feature>
<dbReference type="OMA" id="SRMFTED"/>
<accession>A0A336LPT8</accession>
<dbReference type="SUPFAM" id="SSF53474">
    <property type="entry name" value="alpha/beta-Hydrolases"/>
    <property type="match status" value="1"/>
</dbReference>
<organism evidence="8">
    <name type="scientific">Culicoides sonorensis</name>
    <name type="common">Biting midge</name>
    <dbReference type="NCBI Taxonomy" id="179676"/>
    <lineage>
        <taxon>Eukaryota</taxon>
        <taxon>Metazoa</taxon>
        <taxon>Ecdysozoa</taxon>
        <taxon>Arthropoda</taxon>
        <taxon>Hexapoda</taxon>
        <taxon>Insecta</taxon>
        <taxon>Pterygota</taxon>
        <taxon>Neoptera</taxon>
        <taxon>Endopterygota</taxon>
        <taxon>Diptera</taxon>
        <taxon>Nematocera</taxon>
        <taxon>Chironomoidea</taxon>
        <taxon>Ceratopogonidae</taxon>
        <taxon>Ceratopogoninae</taxon>
        <taxon>Culicoides</taxon>
        <taxon>Monoculicoides</taxon>
    </lineage>
</organism>
<dbReference type="PROSITE" id="PS00122">
    <property type="entry name" value="CARBOXYLESTERASE_B_1"/>
    <property type="match status" value="1"/>
</dbReference>
<evidence type="ECO:0000256" key="2">
    <source>
        <dbReference type="ARBA" id="ARBA00022487"/>
    </source>
</evidence>
<evidence type="ECO:0000256" key="1">
    <source>
        <dbReference type="ARBA" id="ARBA00005964"/>
    </source>
</evidence>
<dbReference type="FunFam" id="3.40.50.1820:FF:000155">
    <property type="entry name" value="Carboxylic ester hydrolase"/>
    <property type="match status" value="1"/>
</dbReference>
<gene>
    <name evidence="8" type="primary">CSON000171</name>
</gene>
<comment type="similarity">
    <text evidence="1 6">Belongs to the type-B carboxylesterase/lipase family.</text>
</comment>
<evidence type="ECO:0000259" key="7">
    <source>
        <dbReference type="Pfam" id="PF00135"/>
    </source>
</evidence>
<dbReference type="Pfam" id="PF00135">
    <property type="entry name" value="COesterase"/>
    <property type="match status" value="1"/>
</dbReference>
<dbReference type="PANTHER" id="PTHR11559">
    <property type="entry name" value="CARBOXYLESTERASE"/>
    <property type="match status" value="1"/>
</dbReference>
<dbReference type="InterPro" id="IPR050309">
    <property type="entry name" value="Type-B_Carboxylest/Lipase"/>
</dbReference>
<dbReference type="EC" id="3.1.1.-" evidence="6"/>
<dbReference type="InterPro" id="IPR002018">
    <property type="entry name" value="CarbesteraseB"/>
</dbReference>
<evidence type="ECO:0000256" key="4">
    <source>
        <dbReference type="ARBA" id="ARBA00023157"/>
    </source>
</evidence>
<keyword evidence="5" id="KW-0325">Glycoprotein</keyword>
<evidence type="ECO:0000256" key="6">
    <source>
        <dbReference type="RuleBase" id="RU361235"/>
    </source>
</evidence>
<dbReference type="VEuPathDB" id="VectorBase:CSON000171"/>
<protein>
    <recommendedName>
        <fullName evidence="6">Carboxylic ester hydrolase</fullName>
        <ecNumber evidence="6">3.1.1.-</ecNumber>
    </recommendedName>
</protein>
<keyword evidence="4" id="KW-1015">Disulfide bond</keyword>
<name>A0A336LPT8_CULSO</name>